<feature type="transmembrane region" description="Helical" evidence="10">
    <location>
        <begin position="122"/>
        <end position="139"/>
    </location>
</feature>
<evidence type="ECO:0000256" key="3">
    <source>
        <dbReference type="ARBA" id="ARBA00022692"/>
    </source>
</evidence>
<sequence>MSGGEGPWGRERPEDQLRDDLPPAETLPVDPDIAVSAEPQAPPQEPAPDTGRPRQWDVLAVIAVGGGLGSIARYGLAHAWPTADLGFPWATFVTNISGSFALGLLMVYVLEVRPPSRYVRPFLGVGILGGYTTFSTYTVEMRHLLAGTHWSMADAYALTSLIAGLVAVWAGIAVARRAAGRPVRRGPSRRDQTPSAPPPARPPGPRRSAP</sequence>
<organism evidence="12 13">
    <name type="scientific">Actinacidiphila oryziradicis</name>
    <dbReference type="NCBI Taxonomy" id="2571141"/>
    <lineage>
        <taxon>Bacteria</taxon>
        <taxon>Bacillati</taxon>
        <taxon>Actinomycetota</taxon>
        <taxon>Actinomycetes</taxon>
        <taxon>Kitasatosporales</taxon>
        <taxon>Streptomycetaceae</taxon>
        <taxon>Actinacidiphila</taxon>
    </lineage>
</organism>
<evidence type="ECO:0000256" key="9">
    <source>
        <dbReference type="ARBA" id="ARBA00049940"/>
    </source>
</evidence>
<evidence type="ECO:0000256" key="8">
    <source>
        <dbReference type="ARBA" id="ARBA00035585"/>
    </source>
</evidence>
<keyword evidence="6 10" id="KW-0407">Ion channel</keyword>
<dbReference type="GO" id="GO:0062054">
    <property type="term" value="F:fluoride channel activity"/>
    <property type="evidence" value="ECO:0007669"/>
    <property type="project" value="UniProtKB-UniRule"/>
</dbReference>
<feature type="transmembrane region" description="Helical" evidence="10">
    <location>
        <begin position="89"/>
        <end position="110"/>
    </location>
</feature>
<evidence type="ECO:0000256" key="6">
    <source>
        <dbReference type="ARBA" id="ARBA00023303"/>
    </source>
</evidence>
<dbReference type="OrthoDB" id="4408652at2"/>
<feature type="region of interest" description="Disordered" evidence="11">
    <location>
        <begin position="181"/>
        <end position="210"/>
    </location>
</feature>
<comment type="activity regulation">
    <text evidence="10">Na(+) is not transported, but it plays an essential structural role and its presence is essential for fluoride channel function.</text>
</comment>
<name>A0A4U0S4I9_9ACTN</name>
<keyword evidence="5 10" id="KW-0472">Membrane</keyword>
<feature type="transmembrane region" description="Helical" evidence="10">
    <location>
        <begin position="58"/>
        <end position="77"/>
    </location>
</feature>
<dbReference type="PANTHER" id="PTHR28259">
    <property type="entry name" value="FLUORIDE EXPORT PROTEIN 1-RELATED"/>
    <property type="match status" value="1"/>
</dbReference>
<keyword evidence="2 10" id="KW-1003">Cell membrane</keyword>
<dbReference type="HAMAP" id="MF_00454">
    <property type="entry name" value="FluC"/>
    <property type="match status" value="1"/>
</dbReference>
<dbReference type="RefSeq" id="WP_136728450.1">
    <property type="nucleotide sequence ID" value="NZ_SUMC01000054.1"/>
</dbReference>
<feature type="binding site" evidence="10">
    <location>
        <position position="132"/>
    </location>
    <ligand>
        <name>Na(+)</name>
        <dbReference type="ChEBI" id="CHEBI:29101"/>
        <note>structural</note>
    </ligand>
</feature>
<dbReference type="Proteomes" id="UP000305778">
    <property type="component" value="Unassembled WGS sequence"/>
</dbReference>
<keyword evidence="10" id="KW-0406">Ion transport</keyword>
<dbReference type="GO" id="GO:0005886">
    <property type="term" value="C:plasma membrane"/>
    <property type="evidence" value="ECO:0007669"/>
    <property type="project" value="UniProtKB-SubCell"/>
</dbReference>
<comment type="function">
    <text evidence="9 10">Fluoride-specific ion channel. Important for reducing fluoride concentration in the cell, thus reducing its toxicity.</text>
</comment>
<keyword evidence="4 10" id="KW-1133">Transmembrane helix</keyword>
<dbReference type="NCBIfam" id="TIGR00494">
    <property type="entry name" value="crcB"/>
    <property type="match status" value="1"/>
</dbReference>
<evidence type="ECO:0000256" key="2">
    <source>
        <dbReference type="ARBA" id="ARBA00022475"/>
    </source>
</evidence>
<keyword evidence="3 10" id="KW-0812">Transmembrane</keyword>
<dbReference type="AlphaFoldDB" id="A0A4U0S4I9"/>
<feature type="region of interest" description="Disordered" evidence="11">
    <location>
        <begin position="1"/>
        <end position="52"/>
    </location>
</feature>
<keyword evidence="13" id="KW-1185">Reference proteome</keyword>
<comment type="catalytic activity">
    <reaction evidence="8">
        <text>fluoride(in) = fluoride(out)</text>
        <dbReference type="Rhea" id="RHEA:76159"/>
        <dbReference type="ChEBI" id="CHEBI:17051"/>
    </reaction>
    <physiologicalReaction direction="left-to-right" evidence="8">
        <dbReference type="Rhea" id="RHEA:76160"/>
    </physiologicalReaction>
</comment>
<feature type="transmembrane region" description="Helical" evidence="10">
    <location>
        <begin position="155"/>
        <end position="175"/>
    </location>
</feature>
<feature type="compositionally biased region" description="Basic and acidic residues" evidence="11">
    <location>
        <begin position="8"/>
        <end position="21"/>
    </location>
</feature>
<dbReference type="EMBL" id="SUMC01000054">
    <property type="protein sequence ID" value="TKA03233.1"/>
    <property type="molecule type" value="Genomic_DNA"/>
</dbReference>
<evidence type="ECO:0000256" key="11">
    <source>
        <dbReference type="SAM" id="MobiDB-lite"/>
    </source>
</evidence>
<evidence type="ECO:0000256" key="4">
    <source>
        <dbReference type="ARBA" id="ARBA00022989"/>
    </source>
</evidence>
<comment type="similarity">
    <text evidence="7 10">Belongs to the fluoride channel Fluc/FEX (TC 1.A.43) family.</text>
</comment>
<dbReference type="Pfam" id="PF02537">
    <property type="entry name" value="CRCB"/>
    <property type="match status" value="1"/>
</dbReference>
<comment type="caution">
    <text evidence="12">The sequence shown here is derived from an EMBL/GenBank/DDBJ whole genome shotgun (WGS) entry which is preliminary data.</text>
</comment>
<evidence type="ECO:0000256" key="1">
    <source>
        <dbReference type="ARBA" id="ARBA00004651"/>
    </source>
</evidence>
<evidence type="ECO:0000313" key="13">
    <source>
        <dbReference type="Proteomes" id="UP000305778"/>
    </source>
</evidence>
<evidence type="ECO:0000313" key="12">
    <source>
        <dbReference type="EMBL" id="TKA03233.1"/>
    </source>
</evidence>
<feature type="compositionally biased region" description="Pro residues" evidence="11">
    <location>
        <begin position="195"/>
        <end position="210"/>
    </location>
</feature>
<gene>
    <name evidence="10 12" type="primary">crcB</name>
    <name evidence="10" type="synonym">fluC</name>
    <name evidence="12" type="ORF">FCI23_36370</name>
</gene>
<keyword evidence="10" id="KW-0813">Transport</keyword>
<proteinExistence type="inferred from homology"/>
<reference evidence="12 13" key="1">
    <citation type="submission" date="2019-04" db="EMBL/GenBank/DDBJ databases">
        <title>Streptomyces oryziradicis sp. nov., a novel actinomycete isolated from rhizosphere soil of rice (Oryza sativa L.).</title>
        <authorList>
            <person name="Li C."/>
        </authorList>
    </citation>
    <scope>NUCLEOTIDE SEQUENCE [LARGE SCALE GENOMIC DNA]</scope>
    <source>
        <strain evidence="12 13">NEAU-C40</strain>
    </source>
</reference>
<dbReference type="GO" id="GO:0046872">
    <property type="term" value="F:metal ion binding"/>
    <property type="evidence" value="ECO:0007669"/>
    <property type="project" value="UniProtKB-KW"/>
</dbReference>
<feature type="binding site" evidence="10">
    <location>
        <position position="129"/>
    </location>
    <ligand>
        <name>Na(+)</name>
        <dbReference type="ChEBI" id="CHEBI:29101"/>
        <note>structural</note>
    </ligand>
</feature>
<dbReference type="PANTHER" id="PTHR28259:SF1">
    <property type="entry name" value="FLUORIDE EXPORT PROTEIN 1-RELATED"/>
    <property type="match status" value="1"/>
</dbReference>
<dbReference type="InterPro" id="IPR003691">
    <property type="entry name" value="FluC"/>
</dbReference>
<evidence type="ECO:0000256" key="5">
    <source>
        <dbReference type="ARBA" id="ARBA00023136"/>
    </source>
</evidence>
<comment type="subcellular location">
    <subcellularLocation>
        <location evidence="1 10">Cell membrane</location>
        <topology evidence="1 10">Multi-pass membrane protein</topology>
    </subcellularLocation>
</comment>
<evidence type="ECO:0000256" key="10">
    <source>
        <dbReference type="HAMAP-Rule" id="MF_00454"/>
    </source>
</evidence>
<protein>
    <recommendedName>
        <fullName evidence="10">Fluoride-specific ion channel FluC</fullName>
    </recommendedName>
</protein>
<evidence type="ECO:0000256" key="7">
    <source>
        <dbReference type="ARBA" id="ARBA00035120"/>
    </source>
</evidence>
<keyword evidence="10" id="KW-0915">Sodium</keyword>
<accession>A0A4U0S4I9</accession>
<keyword evidence="10" id="KW-0479">Metal-binding</keyword>
<dbReference type="GO" id="GO:0140114">
    <property type="term" value="P:cellular detoxification of fluoride"/>
    <property type="evidence" value="ECO:0007669"/>
    <property type="project" value="UniProtKB-UniRule"/>
</dbReference>